<dbReference type="GO" id="GO:0005829">
    <property type="term" value="C:cytosol"/>
    <property type="evidence" value="ECO:0007669"/>
    <property type="project" value="TreeGrafter"/>
</dbReference>
<dbReference type="EMBL" id="FUXL01000026">
    <property type="protein sequence ID" value="SKA38836.1"/>
    <property type="molecule type" value="Genomic_DNA"/>
</dbReference>
<dbReference type="Proteomes" id="UP000190135">
    <property type="component" value="Unassembled WGS sequence"/>
</dbReference>
<dbReference type="Gene3D" id="1.25.40.340">
    <property type="match status" value="1"/>
</dbReference>
<evidence type="ECO:0000256" key="1">
    <source>
        <dbReference type="ARBA" id="ARBA00022679"/>
    </source>
</evidence>
<dbReference type="Pfam" id="PF02734">
    <property type="entry name" value="Dak2"/>
    <property type="match status" value="1"/>
</dbReference>
<dbReference type="STRING" id="1365950.SAMN05428963_12630"/>
<dbReference type="FunFam" id="1.25.40.340:FF:000002">
    <property type="entry name" value="Dihydroxyacetone kinase, L subunit"/>
    <property type="match status" value="1"/>
</dbReference>
<keyword evidence="1" id="KW-0808">Transferase</keyword>
<proteinExistence type="predicted"/>
<dbReference type="InterPro" id="IPR012737">
    <property type="entry name" value="DhaK_L_YcgS"/>
</dbReference>
<protein>
    <submittedName>
        <fullName evidence="4">Dihydroxyacetone kinase DhaL subunit</fullName>
    </submittedName>
</protein>
<dbReference type="AlphaFoldDB" id="A0A1T4TEG0"/>
<dbReference type="SMART" id="SM01120">
    <property type="entry name" value="Dak2"/>
    <property type="match status" value="1"/>
</dbReference>
<dbReference type="PROSITE" id="PS51480">
    <property type="entry name" value="DHAL"/>
    <property type="match status" value="1"/>
</dbReference>
<feature type="domain" description="DhaL" evidence="3">
    <location>
        <begin position="8"/>
        <end position="209"/>
    </location>
</feature>
<organism evidence="4 5">
    <name type="scientific">Consotaella salsifontis</name>
    <dbReference type="NCBI Taxonomy" id="1365950"/>
    <lineage>
        <taxon>Bacteria</taxon>
        <taxon>Pseudomonadati</taxon>
        <taxon>Pseudomonadota</taxon>
        <taxon>Alphaproteobacteria</taxon>
        <taxon>Hyphomicrobiales</taxon>
        <taxon>Aurantimonadaceae</taxon>
        <taxon>Consotaella</taxon>
    </lineage>
</organism>
<evidence type="ECO:0000256" key="2">
    <source>
        <dbReference type="ARBA" id="ARBA00022777"/>
    </source>
</evidence>
<dbReference type="SUPFAM" id="SSF101473">
    <property type="entry name" value="DhaL-like"/>
    <property type="match status" value="1"/>
</dbReference>
<accession>A0A1T4TEG0</accession>
<keyword evidence="5" id="KW-1185">Reference proteome</keyword>
<reference evidence="5" key="1">
    <citation type="submission" date="2017-02" db="EMBL/GenBank/DDBJ databases">
        <authorList>
            <person name="Varghese N."/>
            <person name="Submissions S."/>
        </authorList>
    </citation>
    <scope>NUCLEOTIDE SEQUENCE [LARGE SCALE GENOMIC DNA]</scope>
    <source>
        <strain evidence="5">USBA 369</strain>
    </source>
</reference>
<dbReference type="GO" id="GO:0019563">
    <property type="term" value="P:glycerol catabolic process"/>
    <property type="evidence" value="ECO:0007669"/>
    <property type="project" value="TreeGrafter"/>
</dbReference>
<dbReference type="GO" id="GO:0004371">
    <property type="term" value="F:glycerone kinase activity"/>
    <property type="evidence" value="ECO:0007669"/>
    <property type="project" value="InterPro"/>
</dbReference>
<dbReference type="RefSeq" id="WP_078710465.1">
    <property type="nucleotide sequence ID" value="NZ_FUXL01000026.1"/>
</dbReference>
<name>A0A1T4TEG0_9HYPH</name>
<sequence length="214" mass="21541">MRTTLSAADFVAMFHLVADRIEEEKVRLSELDGVIGDGDHGITMAIGWNAVREILTPELEEKSITDVCNLVARTFLNAVGASSGPLYATALMRGGAALKGREGADGAALAGFLAAALQGLRDRGKAEPGDKTMIDAWTPAATAAAAAAEAGALPAEVLRAAAEAAGKGADATAAMLPKKGRSAKLGERALGHVDPGAASAAVILAAMADGAARP</sequence>
<dbReference type="InterPro" id="IPR036117">
    <property type="entry name" value="DhaL_dom_sf"/>
</dbReference>
<gene>
    <name evidence="4" type="ORF">SAMN05428963_12630</name>
</gene>
<dbReference type="PANTHER" id="PTHR28629:SF4">
    <property type="entry name" value="TRIOKINASE_FMN CYCLASE"/>
    <property type="match status" value="1"/>
</dbReference>
<keyword evidence="2 4" id="KW-0418">Kinase</keyword>
<dbReference type="InterPro" id="IPR050861">
    <property type="entry name" value="Dihydroxyacetone_Kinase"/>
</dbReference>
<evidence type="ECO:0000259" key="3">
    <source>
        <dbReference type="PROSITE" id="PS51480"/>
    </source>
</evidence>
<dbReference type="NCBIfam" id="TIGR02365">
    <property type="entry name" value="dha_L_ycgS"/>
    <property type="match status" value="1"/>
</dbReference>
<dbReference type="PANTHER" id="PTHR28629">
    <property type="entry name" value="TRIOKINASE/FMN CYCLASE"/>
    <property type="match status" value="1"/>
</dbReference>
<evidence type="ECO:0000313" key="4">
    <source>
        <dbReference type="EMBL" id="SKA38836.1"/>
    </source>
</evidence>
<dbReference type="InterPro" id="IPR004007">
    <property type="entry name" value="DhaL_dom"/>
</dbReference>
<evidence type="ECO:0000313" key="5">
    <source>
        <dbReference type="Proteomes" id="UP000190135"/>
    </source>
</evidence>